<gene>
    <name evidence="13" type="primary">Nepl12</name>
</gene>
<comment type="subcellular location">
    <subcellularLocation>
        <location evidence="2">Cell membrane</location>
        <topology evidence="2">Single-pass type II membrane protein</topology>
    </subcellularLocation>
</comment>
<comment type="similarity">
    <text evidence="3">Belongs to the peptidase M13 family.</text>
</comment>
<dbReference type="SUPFAM" id="SSF55486">
    <property type="entry name" value="Metalloproteases ('zincins'), catalytic domain"/>
    <property type="match status" value="1"/>
</dbReference>
<evidence type="ECO:0000256" key="7">
    <source>
        <dbReference type="ARBA" id="ARBA00022833"/>
    </source>
</evidence>
<dbReference type="GeneID" id="108010560"/>
<evidence type="ECO:0000256" key="2">
    <source>
        <dbReference type="ARBA" id="ARBA00004401"/>
    </source>
</evidence>
<accession>A0AB39ZA71</accession>
<dbReference type="Proteomes" id="UP001652628">
    <property type="component" value="Chromosome 3"/>
</dbReference>
<evidence type="ECO:0000256" key="3">
    <source>
        <dbReference type="ARBA" id="ARBA00007357"/>
    </source>
</evidence>
<dbReference type="CDD" id="cd08662">
    <property type="entry name" value="M13"/>
    <property type="match status" value="1"/>
</dbReference>
<evidence type="ECO:0000256" key="4">
    <source>
        <dbReference type="ARBA" id="ARBA00022670"/>
    </source>
</evidence>
<reference evidence="13" key="1">
    <citation type="submission" date="2025-08" db="UniProtKB">
        <authorList>
            <consortium name="RefSeq"/>
        </authorList>
    </citation>
    <scope>IDENTIFICATION</scope>
</reference>
<keyword evidence="6" id="KW-0378">Hydrolase</keyword>
<keyword evidence="8" id="KW-0482">Metalloprotease</keyword>
<dbReference type="InterPro" id="IPR018497">
    <property type="entry name" value="Peptidase_M13_C"/>
</dbReference>
<sequence length="690" mass="79798">MLLWGVLICMILMHCDARSVMDGPDNTDSNYKPTINSTTDYLKEYADIMKSYMNIRVAPCDDFYEYACGNYPKVKPDRYSWHRRNSFADVIYTLSDIAEQLVTRMDLAESLNVSSELMVAQRFYNACLGAELHPFNAADPAYLDLIRSFGGFPAIDGAAWNASKFSWFNMSAHLTNYGAKGLIREALLAVYPFVPYTKLPELGFDHIVLEDNISSNSTRSYQLNEKRMRGYLKDFKLPEDKIDEVIAGVFAFWRAVLEVPGQCEVFSPFEIEREFSQWTHYYDISWNGLHVSDKSICDFYYVELDKVCERHPEAVANYLAMQLLYRFDPKIKAPKYQRDYCAVMMQTSMSFLFNKLYMANNFSVEKSSEVSEIVQELRKSLRRSLEEAEWLDSETRQEALLKESGIQSRIGAFKDNALTDRLIREIGSLKVVEDSYASTIINLQRLTVELNRFSSRHYMELANDTKPQMMLLGMQVSAAYYMLDNSINVMAGLLEPPIYHRSWPLPLKFGTLGFIVGHELTHGFDTTSSYFDGTGNMRSWWSEKSRQDFEQRAECYMDQYDRYTIPEINRHINGKTTMDENIADNGGLRQALAAYHSLKRRLLEDPGQERINEQMPGLDLTPEQLFFLGFAQVFCAEYQEEHYWKDLTDEHTIDKYRILGAVSNSEDFFQAYNCSVGSGMRRAAETCRLW</sequence>
<evidence type="ECO:0000313" key="12">
    <source>
        <dbReference type="Proteomes" id="UP001652628"/>
    </source>
</evidence>
<feature type="domain" description="Peptidase M13 N-terminal" evidence="11">
    <location>
        <begin position="59"/>
        <end position="184"/>
    </location>
</feature>
<feature type="signal peptide" evidence="9">
    <location>
        <begin position="1"/>
        <end position="17"/>
    </location>
</feature>
<dbReference type="InterPro" id="IPR042089">
    <property type="entry name" value="Peptidase_M13_dom_2"/>
</dbReference>
<dbReference type="Pfam" id="PF05649">
    <property type="entry name" value="Peptidase_M13_N"/>
    <property type="match status" value="2"/>
</dbReference>
<dbReference type="GO" id="GO:0016485">
    <property type="term" value="P:protein processing"/>
    <property type="evidence" value="ECO:0007669"/>
    <property type="project" value="TreeGrafter"/>
</dbReference>
<dbReference type="InterPro" id="IPR008753">
    <property type="entry name" value="Peptidase_M13_N"/>
</dbReference>
<dbReference type="Gene3D" id="1.10.1380.10">
    <property type="entry name" value="Neutral endopeptidase , domain2"/>
    <property type="match status" value="1"/>
</dbReference>
<feature type="domain" description="Peptidase M13 N-terminal" evidence="11">
    <location>
        <begin position="300"/>
        <end position="411"/>
    </location>
</feature>
<dbReference type="PANTHER" id="PTHR11733:SF241">
    <property type="entry name" value="GH26575P-RELATED"/>
    <property type="match status" value="1"/>
</dbReference>
<keyword evidence="5" id="KW-0479">Metal-binding</keyword>
<organism evidence="12 13">
    <name type="scientific">Drosophila suzukii</name>
    <name type="common">Spotted-wing drosophila fruit fly</name>
    <dbReference type="NCBI Taxonomy" id="28584"/>
    <lineage>
        <taxon>Eukaryota</taxon>
        <taxon>Metazoa</taxon>
        <taxon>Ecdysozoa</taxon>
        <taxon>Arthropoda</taxon>
        <taxon>Hexapoda</taxon>
        <taxon>Insecta</taxon>
        <taxon>Pterygota</taxon>
        <taxon>Neoptera</taxon>
        <taxon>Endopterygota</taxon>
        <taxon>Diptera</taxon>
        <taxon>Brachycera</taxon>
        <taxon>Muscomorpha</taxon>
        <taxon>Ephydroidea</taxon>
        <taxon>Drosophilidae</taxon>
        <taxon>Drosophila</taxon>
        <taxon>Sophophora</taxon>
    </lineage>
</organism>
<dbReference type="PROSITE" id="PS51885">
    <property type="entry name" value="NEPRILYSIN"/>
    <property type="match status" value="1"/>
</dbReference>
<dbReference type="GO" id="GO:0046872">
    <property type="term" value="F:metal ion binding"/>
    <property type="evidence" value="ECO:0007669"/>
    <property type="project" value="UniProtKB-KW"/>
</dbReference>
<dbReference type="GO" id="GO:0005886">
    <property type="term" value="C:plasma membrane"/>
    <property type="evidence" value="ECO:0007669"/>
    <property type="project" value="UniProtKB-SubCell"/>
</dbReference>
<keyword evidence="9" id="KW-0732">Signal</keyword>
<dbReference type="GO" id="GO:0004222">
    <property type="term" value="F:metalloendopeptidase activity"/>
    <property type="evidence" value="ECO:0007669"/>
    <property type="project" value="InterPro"/>
</dbReference>
<name>A0AB39ZA71_DROSZ</name>
<dbReference type="RefSeq" id="XP_016930928.4">
    <property type="nucleotide sequence ID" value="XM_017075439.4"/>
</dbReference>
<evidence type="ECO:0000259" key="10">
    <source>
        <dbReference type="Pfam" id="PF01431"/>
    </source>
</evidence>
<dbReference type="InterPro" id="IPR024079">
    <property type="entry name" value="MetalloPept_cat_dom_sf"/>
</dbReference>
<keyword evidence="7" id="KW-0862">Zinc</keyword>
<evidence type="ECO:0000313" key="13">
    <source>
        <dbReference type="RefSeq" id="XP_016930928.4"/>
    </source>
</evidence>
<keyword evidence="4" id="KW-0645">Protease</keyword>
<evidence type="ECO:0000256" key="1">
    <source>
        <dbReference type="ARBA" id="ARBA00001947"/>
    </source>
</evidence>
<feature type="domain" description="Peptidase M13 C-terminal" evidence="10">
    <location>
        <begin position="479"/>
        <end position="684"/>
    </location>
</feature>
<keyword evidence="12" id="KW-1185">Reference proteome</keyword>
<dbReference type="InterPro" id="IPR000718">
    <property type="entry name" value="Peptidase_M13"/>
</dbReference>
<feature type="chain" id="PRO_5045586059" evidence="9">
    <location>
        <begin position="18"/>
        <end position="690"/>
    </location>
</feature>
<protein>
    <submittedName>
        <fullName evidence="13">Membrane metallo-endopeptidase-like 1</fullName>
    </submittedName>
</protein>
<dbReference type="PANTHER" id="PTHR11733">
    <property type="entry name" value="ZINC METALLOPROTEASE FAMILY M13 NEPRILYSIN-RELATED"/>
    <property type="match status" value="1"/>
</dbReference>
<dbReference type="PRINTS" id="PR00786">
    <property type="entry name" value="NEPRILYSIN"/>
</dbReference>
<evidence type="ECO:0000256" key="5">
    <source>
        <dbReference type="ARBA" id="ARBA00022723"/>
    </source>
</evidence>
<dbReference type="AlphaFoldDB" id="A0AB39ZA71"/>
<evidence type="ECO:0000256" key="6">
    <source>
        <dbReference type="ARBA" id="ARBA00022801"/>
    </source>
</evidence>
<comment type="cofactor">
    <cofactor evidence="1">
        <name>Zn(2+)</name>
        <dbReference type="ChEBI" id="CHEBI:29105"/>
    </cofactor>
</comment>
<dbReference type="Gene3D" id="3.40.390.10">
    <property type="entry name" value="Collagenase (Catalytic Domain)"/>
    <property type="match status" value="1"/>
</dbReference>
<evidence type="ECO:0000256" key="9">
    <source>
        <dbReference type="SAM" id="SignalP"/>
    </source>
</evidence>
<evidence type="ECO:0000259" key="11">
    <source>
        <dbReference type="Pfam" id="PF05649"/>
    </source>
</evidence>
<dbReference type="Pfam" id="PF01431">
    <property type="entry name" value="Peptidase_M13"/>
    <property type="match status" value="1"/>
</dbReference>
<evidence type="ECO:0000256" key="8">
    <source>
        <dbReference type="ARBA" id="ARBA00023049"/>
    </source>
</evidence>
<proteinExistence type="inferred from homology"/>